<evidence type="ECO:0000256" key="2">
    <source>
        <dbReference type="ARBA" id="ARBA00004766"/>
    </source>
</evidence>
<keyword evidence="6 14" id="KW-0808">Transferase</keyword>
<organism evidence="17 18">
    <name type="scientific">Anoxynatronum buryatiense</name>
    <dbReference type="NCBI Taxonomy" id="489973"/>
    <lineage>
        <taxon>Bacteria</taxon>
        <taxon>Bacillati</taxon>
        <taxon>Bacillota</taxon>
        <taxon>Clostridia</taxon>
        <taxon>Eubacteriales</taxon>
        <taxon>Clostridiaceae</taxon>
        <taxon>Anoxynatronum</taxon>
    </lineage>
</organism>
<dbReference type="CDD" id="cd04916">
    <property type="entry name" value="ACT_AKiii-YclM-BS_2"/>
    <property type="match status" value="1"/>
</dbReference>
<dbReference type="FunFam" id="3.30.2130.10:FF:000001">
    <property type="entry name" value="Bifunctional aspartokinase/homoserine dehydrogenase"/>
    <property type="match status" value="1"/>
</dbReference>
<comment type="function">
    <text evidence="1">Catalyzes the phosphorylation of the beta-carboxyl group of aspartic acid with ATP to yield 4-phospho-L-aspartate, which is involved in the branched biosynthetic pathway leading to the biosynthesis of amino acids threonine, isoleucine and methionine.</text>
</comment>
<dbReference type="CDD" id="cd04911">
    <property type="entry name" value="ACT_AKiii-YclM-BS_1"/>
    <property type="match status" value="1"/>
</dbReference>
<evidence type="ECO:0000256" key="9">
    <source>
        <dbReference type="ARBA" id="ARBA00022840"/>
    </source>
</evidence>
<evidence type="ECO:0000256" key="10">
    <source>
        <dbReference type="ARBA" id="ARBA00022915"/>
    </source>
</evidence>
<dbReference type="GO" id="GO:0009089">
    <property type="term" value="P:lysine biosynthetic process via diaminopimelate"/>
    <property type="evidence" value="ECO:0007669"/>
    <property type="project" value="InterPro"/>
</dbReference>
<feature type="binding site" evidence="13">
    <location>
        <begin position="7"/>
        <end position="10"/>
    </location>
    <ligand>
        <name>ATP</name>
        <dbReference type="ChEBI" id="CHEBI:30616"/>
    </ligand>
</feature>
<dbReference type="PANTHER" id="PTHR21499">
    <property type="entry name" value="ASPARTATE KINASE"/>
    <property type="match status" value="1"/>
</dbReference>
<keyword evidence="10" id="KW-0220">Diaminopimelate biosynthesis</keyword>
<feature type="binding site" evidence="13">
    <location>
        <position position="51"/>
    </location>
    <ligand>
        <name>substrate</name>
    </ligand>
</feature>
<dbReference type="AlphaFoldDB" id="A0AA45WTB2"/>
<dbReference type="GO" id="GO:0019877">
    <property type="term" value="P:diaminopimelate biosynthetic process"/>
    <property type="evidence" value="ECO:0007669"/>
    <property type="project" value="UniProtKB-KW"/>
</dbReference>
<gene>
    <name evidence="17" type="ORF">SAMN06296020_101507</name>
</gene>
<evidence type="ECO:0000256" key="3">
    <source>
        <dbReference type="ARBA" id="ARBA00004986"/>
    </source>
</evidence>
<dbReference type="EMBL" id="FXUF01000001">
    <property type="protein sequence ID" value="SMP41418.1"/>
    <property type="molecule type" value="Genomic_DNA"/>
</dbReference>
<dbReference type="InterPro" id="IPR018042">
    <property type="entry name" value="Aspartate_kinase_CS"/>
</dbReference>
<dbReference type="InterPro" id="IPR001341">
    <property type="entry name" value="Asp_kinase"/>
</dbReference>
<proteinExistence type="inferred from homology"/>
<evidence type="ECO:0000256" key="8">
    <source>
        <dbReference type="ARBA" id="ARBA00022777"/>
    </source>
</evidence>
<dbReference type="PANTHER" id="PTHR21499:SF67">
    <property type="entry name" value="ASPARTOKINASE 3"/>
    <property type="match status" value="1"/>
</dbReference>
<dbReference type="InterPro" id="IPR002912">
    <property type="entry name" value="ACT_dom"/>
</dbReference>
<feature type="binding site" evidence="13">
    <location>
        <begin position="207"/>
        <end position="208"/>
    </location>
    <ligand>
        <name>ATP</name>
        <dbReference type="ChEBI" id="CHEBI:30616"/>
    </ligand>
</feature>
<name>A0AA45WTB2_9CLOT</name>
<dbReference type="EC" id="2.7.2.4" evidence="14"/>
<dbReference type="NCBIfam" id="NF006540">
    <property type="entry name" value="PRK09034.1"/>
    <property type="match status" value="1"/>
</dbReference>
<comment type="caution">
    <text evidence="17">The sequence shown here is derived from an EMBL/GenBank/DDBJ whole genome shotgun (WGS) entry which is preliminary data.</text>
</comment>
<evidence type="ECO:0000313" key="18">
    <source>
        <dbReference type="Proteomes" id="UP001158066"/>
    </source>
</evidence>
<feature type="domain" description="ACT" evidence="16">
    <location>
        <begin position="378"/>
        <end position="441"/>
    </location>
</feature>
<dbReference type="InterPro" id="IPR045865">
    <property type="entry name" value="ACT-like_dom_sf"/>
</dbReference>
<evidence type="ECO:0000259" key="16">
    <source>
        <dbReference type="PROSITE" id="PS51671"/>
    </source>
</evidence>
<dbReference type="Gene3D" id="3.40.1160.10">
    <property type="entry name" value="Acetylglutamate kinase-like"/>
    <property type="match status" value="1"/>
</dbReference>
<keyword evidence="11" id="KW-0457">Lysine biosynthesis</keyword>
<accession>A0AA45WTB2</accession>
<evidence type="ECO:0000313" key="17">
    <source>
        <dbReference type="EMBL" id="SMP41418.1"/>
    </source>
</evidence>
<dbReference type="Pfam" id="PF22468">
    <property type="entry name" value="ACT_9"/>
    <property type="match status" value="1"/>
</dbReference>
<comment type="pathway">
    <text evidence="4 15">Amino-acid biosynthesis; L-threonine biosynthesis; L-threonine from L-aspartate: step 1/5.</text>
</comment>
<sequence>MTIKVAKFGGSSLADAGQYQKVRSIVLSDDTRKFIVPSAPGKRHREDIKITDLLYLCHAQVSHRVPFGEIFRIIADRYLQIARELAIDFDMKQVLDDTREQISAGANLDYVVSRGEYLNGLLLAHFLECDFLDAATVIRFKADHSVDAEATASAMDTAVAGKSRVVIPGFYGALPDGSIKIFPRGGSDITGAVVARAVGASIYENWTDVSGFLVTDPGIVPESQPIHTITYRELRELSYMGAQVLHEETIFPVLEAGIPINIKNTNEPENPGTMIVSYADAVTPRGTITGIAGRKDFTVIAIEKNLMKREMGFVRRLLTILEQLQIRFEHMPSGIDTLSLVIPSSELNGKLDQLLEEIHLQCQPDLLEVYPHMALIATVGHGMAYTPGISSRLFTALYNAGINVRMIDQGSSEINIIVGVENKDFEKAVSAIYRAFFSTSA</sequence>
<keyword evidence="8 14" id="KW-0418">Kinase</keyword>
<protein>
    <recommendedName>
        <fullName evidence="14">Aspartokinase</fullName>
        <ecNumber evidence="14">2.7.2.4</ecNumber>
    </recommendedName>
</protein>
<dbReference type="InterPro" id="IPR054352">
    <property type="entry name" value="ACT_Aspartokinase"/>
</dbReference>
<evidence type="ECO:0000256" key="5">
    <source>
        <dbReference type="ARBA" id="ARBA00010122"/>
    </source>
</evidence>
<dbReference type="GO" id="GO:0005829">
    <property type="term" value="C:cytosol"/>
    <property type="evidence" value="ECO:0007669"/>
    <property type="project" value="TreeGrafter"/>
</dbReference>
<evidence type="ECO:0000256" key="4">
    <source>
        <dbReference type="ARBA" id="ARBA00005139"/>
    </source>
</evidence>
<keyword evidence="15" id="KW-0028">Amino-acid biosynthesis</keyword>
<dbReference type="SUPFAM" id="SSF53633">
    <property type="entry name" value="Carbamate kinase-like"/>
    <property type="match status" value="1"/>
</dbReference>
<evidence type="ECO:0000256" key="12">
    <source>
        <dbReference type="ARBA" id="ARBA00047872"/>
    </source>
</evidence>
<dbReference type="RefSeq" id="WP_283407845.1">
    <property type="nucleotide sequence ID" value="NZ_FXUF01000001.1"/>
</dbReference>
<keyword evidence="7 13" id="KW-0547">Nucleotide-binding</keyword>
<dbReference type="Gene3D" id="3.30.2130.10">
    <property type="entry name" value="VC0802-like"/>
    <property type="match status" value="1"/>
</dbReference>
<dbReference type="GO" id="GO:0004072">
    <property type="term" value="F:aspartate kinase activity"/>
    <property type="evidence" value="ECO:0007669"/>
    <property type="project" value="UniProtKB-EC"/>
</dbReference>
<evidence type="ECO:0000256" key="14">
    <source>
        <dbReference type="RuleBase" id="RU003448"/>
    </source>
</evidence>
<dbReference type="PIRSF" id="PIRSF000726">
    <property type="entry name" value="Asp_kin"/>
    <property type="match status" value="1"/>
</dbReference>
<dbReference type="GO" id="GO:0005524">
    <property type="term" value="F:ATP binding"/>
    <property type="evidence" value="ECO:0007669"/>
    <property type="project" value="UniProtKB-KW"/>
</dbReference>
<comment type="catalytic activity">
    <reaction evidence="12 14">
        <text>L-aspartate + ATP = 4-phospho-L-aspartate + ADP</text>
        <dbReference type="Rhea" id="RHEA:23776"/>
        <dbReference type="ChEBI" id="CHEBI:29991"/>
        <dbReference type="ChEBI" id="CHEBI:30616"/>
        <dbReference type="ChEBI" id="CHEBI:57535"/>
        <dbReference type="ChEBI" id="CHEBI:456216"/>
        <dbReference type="EC" id="2.7.2.4"/>
    </reaction>
</comment>
<dbReference type="Proteomes" id="UP001158066">
    <property type="component" value="Unassembled WGS sequence"/>
</dbReference>
<dbReference type="NCBIfam" id="TIGR00657">
    <property type="entry name" value="asp_kinases"/>
    <property type="match status" value="1"/>
</dbReference>
<dbReference type="Pfam" id="PF00696">
    <property type="entry name" value="AA_kinase"/>
    <property type="match status" value="1"/>
</dbReference>
<evidence type="ECO:0000256" key="11">
    <source>
        <dbReference type="ARBA" id="ARBA00023154"/>
    </source>
</evidence>
<dbReference type="PROSITE" id="PS00324">
    <property type="entry name" value="ASPARTOKINASE"/>
    <property type="match status" value="1"/>
</dbReference>
<evidence type="ECO:0000256" key="7">
    <source>
        <dbReference type="ARBA" id="ARBA00022741"/>
    </source>
</evidence>
<feature type="binding site" evidence="13">
    <location>
        <position position="116"/>
    </location>
    <ligand>
        <name>substrate</name>
    </ligand>
</feature>
<evidence type="ECO:0000256" key="15">
    <source>
        <dbReference type="RuleBase" id="RU004249"/>
    </source>
</evidence>
<comment type="pathway">
    <text evidence="2 15">Amino-acid biosynthesis; L-lysine biosynthesis via DAP pathway; (S)-tetrahydrodipicolinate from L-aspartate: step 1/4.</text>
</comment>
<comment type="pathway">
    <text evidence="3 15">Amino-acid biosynthesis; L-methionine biosynthesis via de novo pathway; L-homoserine from L-aspartate: step 1/3.</text>
</comment>
<keyword evidence="18" id="KW-1185">Reference proteome</keyword>
<reference evidence="17" key="1">
    <citation type="submission" date="2017-05" db="EMBL/GenBank/DDBJ databases">
        <authorList>
            <person name="Varghese N."/>
            <person name="Submissions S."/>
        </authorList>
    </citation>
    <scope>NUCLEOTIDE SEQUENCE</scope>
    <source>
        <strain evidence="17">Su22</strain>
    </source>
</reference>
<dbReference type="SUPFAM" id="SSF55021">
    <property type="entry name" value="ACT-like"/>
    <property type="match status" value="2"/>
</dbReference>
<dbReference type="GO" id="GO:0009090">
    <property type="term" value="P:homoserine biosynthetic process"/>
    <property type="evidence" value="ECO:0007669"/>
    <property type="project" value="TreeGrafter"/>
</dbReference>
<dbReference type="InterPro" id="IPR001048">
    <property type="entry name" value="Asp/Glu/Uridylate_kinase"/>
</dbReference>
<keyword evidence="9 13" id="KW-0067">ATP-binding</keyword>
<comment type="similarity">
    <text evidence="5 14">Belongs to the aspartokinase family.</text>
</comment>
<evidence type="ECO:0000256" key="13">
    <source>
        <dbReference type="PIRSR" id="PIRSR000726-1"/>
    </source>
</evidence>
<evidence type="ECO:0000256" key="6">
    <source>
        <dbReference type="ARBA" id="ARBA00022679"/>
    </source>
</evidence>
<evidence type="ECO:0000256" key="1">
    <source>
        <dbReference type="ARBA" id="ARBA00003121"/>
    </source>
</evidence>
<dbReference type="InterPro" id="IPR005260">
    <property type="entry name" value="Asp_kin_monofn"/>
</dbReference>
<dbReference type="InterPro" id="IPR036393">
    <property type="entry name" value="AceGlu_kinase-like_sf"/>
</dbReference>
<dbReference type="PROSITE" id="PS51671">
    <property type="entry name" value="ACT"/>
    <property type="match status" value="1"/>
</dbReference>